<gene>
    <name evidence="1" type="ORF">MYP_2406</name>
</gene>
<protein>
    <submittedName>
        <fullName evidence="1">Uncharacterized protein</fullName>
    </submittedName>
</protein>
<proteinExistence type="predicted"/>
<accession>A0A098LFB5</accession>
<dbReference type="OrthoDB" id="9850433at2"/>
<evidence type="ECO:0000313" key="1">
    <source>
        <dbReference type="EMBL" id="GAL85177.1"/>
    </source>
</evidence>
<evidence type="ECO:0000313" key="2">
    <source>
        <dbReference type="Proteomes" id="UP000030185"/>
    </source>
</evidence>
<keyword evidence="2" id="KW-1185">Reference proteome</keyword>
<name>A0A098LFB5_9BACT</name>
<sequence length="69" mass="8160">MTFTLKKINDPNVYRSIEIIRVNDKYFVEIGEYENVESFADLTLLLASHIDFLKARVDYLENEIKKFDA</sequence>
<dbReference type="Proteomes" id="UP000030185">
    <property type="component" value="Unassembled WGS sequence"/>
</dbReference>
<dbReference type="EMBL" id="BBLT01000004">
    <property type="protein sequence ID" value="GAL85177.1"/>
    <property type="molecule type" value="Genomic_DNA"/>
</dbReference>
<organism evidence="1 2">
    <name type="scientific">Sporocytophaga myxococcoides</name>
    <dbReference type="NCBI Taxonomy" id="153721"/>
    <lineage>
        <taxon>Bacteria</taxon>
        <taxon>Pseudomonadati</taxon>
        <taxon>Bacteroidota</taxon>
        <taxon>Cytophagia</taxon>
        <taxon>Cytophagales</taxon>
        <taxon>Cytophagaceae</taxon>
        <taxon>Sporocytophaga</taxon>
    </lineage>
</organism>
<dbReference type="RefSeq" id="WP_045463326.1">
    <property type="nucleotide sequence ID" value="NZ_BBLT01000004.1"/>
</dbReference>
<dbReference type="AlphaFoldDB" id="A0A098LFB5"/>
<dbReference type="STRING" id="153721.MYP_2406"/>
<reference evidence="1 2" key="1">
    <citation type="submission" date="2014-09" db="EMBL/GenBank/DDBJ databases">
        <title>Sporocytophaga myxococcoides PG-01 genome sequencing.</title>
        <authorList>
            <person name="Liu L."/>
            <person name="Gao P.J."/>
            <person name="Chen G.J."/>
            <person name="Wang L.S."/>
        </authorList>
    </citation>
    <scope>NUCLEOTIDE SEQUENCE [LARGE SCALE GENOMIC DNA]</scope>
    <source>
        <strain evidence="1 2">PG-01</strain>
    </source>
</reference>
<comment type="caution">
    <text evidence="1">The sequence shown here is derived from an EMBL/GenBank/DDBJ whole genome shotgun (WGS) entry which is preliminary data.</text>
</comment>